<keyword evidence="5" id="KW-0406">Ion transport</keyword>
<keyword evidence="8" id="KW-1071">Ligand-gated ion channel</keyword>
<reference evidence="12" key="1">
    <citation type="journal article" date="2014" name="Nat. Commun.">
        <title>The rainbow trout genome provides novel insights into evolution after whole-genome duplication in vertebrates.</title>
        <authorList>
            <person name="Berthelot C."/>
            <person name="Brunet F."/>
            <person name="Chalopin D."/>
            <person name="Juanchich A."/>
            <person name="Bernard M."/>
            <person name="Noel B."/>
            <person name="Bento P."/>
            <person name="Da Silva C."/>
            <person name="Labadie K."/>
            <person name="Alberti A."/>
            <person name="Aury J.M."/>
            <person name="Louis A."/>
            <person name="Dehais P."/>
            <person name="Bardou P."/>
            <person name="Montfort J."/>
            <person name="Klopp C."/>
            <person name="Cabau C."/>
            <person name="Gaspin C."/>
            <person name="Thorgaard G.H."/>
            <person name="Boussaha M."/>
            <person name="Quillet E."/>
            <person name="Guyomard R."/>
            <person name="Galiana D."/>
            <person name="Bobe J."/>
            <person name="Volff J.N."/>
            <person name="Genet C."/>
            <person name="Wincker P."/>
            <person name="Jaillon O."/>
            <person name="Roest Crollius H."/>
            <person name="Guiguen Y."/>
        </authorList>
    </citation>
    <scope>NUCLEOTIDE SEQUENCE [LARGE SCALE GENOMIC DNA]</scope>
</reference>
<evidence type="ECO:0000256" key="8">
    <source>
        <dbReference type="ARBA" id="ARBA00023286"/>
    </source>
</evidence>
<dbReference type="PaxDb" id="8022-A0A060WIH7"/>
<dbReference type="Gene3D" id="2.70.170.10">
    <property type="entry name" value="Neurotransmitter-gated ion-channel ligand-binding domain"/>
    <property type="match status" value="1"/>
</dbReference>
<keyword evidence="4" id="KW-0770">Synapse</keyword>
<dbReference type="GO" id="GO:0004888">
    <property type="term" value="F:transmembrane signaling receptor activity"/>
    <property type="evidence" value="ECO:0007669"/>
    <property type="project" value="InterPro"/>
</dbReference>
<dbReference type="Proteomes" id="UP000193380">
    <property type="component" value="Unassembled WGS sequence"/>
</dbReference>
<evidence type="ECO:0000256" key="2">
    <source>
        <dbReference type="ARBA" id="ARBA00022475"/>
    </source>
</evidence>
<reference evidence="12" key="2">
    <citation type="submission" date="2014-03" db="EMBL/GenBank/DDBJ databases">
        <authorList>
            <person name="Genoscope - CEA"/>
        </authorList>
    </citation>
    <scope>NUCLEOTIDE SEQUENCE</scope>
</reference>
<accession>A0A060WIH7</accession>
<dbReference type="SUPFAM" id="SSF63712">
    <property type="entry name" value="Nicotinic receptor ligand binding domain-like"/>
    <property type="match status" value="1"/>
</dbReference>
<evidence type="ECO:0000256" key="5">
    <source>
        <dbReference type="ARBA" id="ARBA00023065"/>
    </source>
</evidence>
<dbReference type="PANTHER" id="PTHR18945">
    <property type="entry name" value="NEUROTRANSMITTER GATED ION CHANNEL"/>
    <property type="match status" value="1"/>
</dbReference>
<keyword evidence="6" id="KW-0472">Membrane</keyword>
<evidence type="ECO:0000256" key="4">
    <source>
        <dbReference type="ARBA" id="ARBA00023018"/>
    </source>
</evidence>
<evidence type="ECO:0000259" key="11">
    <source>
        <dbReference type="Pfam" id="PF02931"/>
    </source>
</evidence>
<keyword evidence="2" id="KW-1003">Cell membrane</keyword>
<dbReference type="InterPro" id="IPR002394">
    <property type="entry name" value="Nicotinic_acetylcholine_rcpt"/>
</dbReference>
<dbReference type="InterPro" id="IPR036734">
    <property type="entry name" value="Neur_chan_lig-bd_sf"/>
</dbReference>
<feature type="domain" description="Neurotransmitter-gated ion-channel ligand-binding" evidence="11">
    <location>
        <begin position="39"/>
        <end position="174"/>
    </location>
</feature>
<gene>
    <name evidence="12" type="ORF">GSONMT00071083001</name>
</gene>
<dbReference type="GO" id="GO:0022848">
    <property type="term" value="F:acetylcholine-gated monoatomic cation-selective channel activity"/>
    <property type="evidence" value="ECO:0007669"/>
    <property type="project" value="InterPro"/>
</dbReference>
<keyword evidence="1" id="KW-0813">Transport</keyword>
<dbReference type="Pfam" id="PF02931">
    <property type="entry name" value="Neur_chan_LBD"/>
    <property type="match status" value="1"/>
</dbReference>
<evidence type="ECO:0000256" key="1">
    <source>
        <dbReference type="ARBA" id="ARBA00022448"/>
    </source>
</evidence>
<dbReference type="EMBL" id="FR904468">
    <property type="protein sequence ID" value="CDQ64340.1"/>
    <property type="molecule type" value="Genomic_DNA"/>
</dbReference>
<sequence length="229" mass="26366">MADHVALGSGSATAELLTFCRNIFPPISWIYSCSCADSEERLMNWLLRNDRYNKLIRPAVNRTERVTVKLQVSLAQLISVNEREQIMTTNVWLTQHWDDYRLSWDPSQYDGIDKLRIPSRHIWLPDIVLYNKVNSFYKVWLSDRGLEVCGNGGGPYVPVDLYNSVCDWNPGSFPPASISAFNTLPGWSNNPHNTERYVRYHLTPIHVISPCLIHTVYTNVEYESSLMAR</sequence>
<proteinExistence type="predicted"/>
<evidence type="ECO:0000256" key="6">
    <source>
        <dbReference type="ARBA" id="ARBA00023136"/>
    </source>
</evidence>
<keyword evidence="7" id="KW-0675">Receptor</keyword>
<evidence type="ECO:0000256" key="7">
    <source>
        <dbReference type="ARBA" id="ARBA00023170"/>
    </source>
</evidence>
<keyword evidence="9" id="KW-0407">Ion channel</keyword>
<evidence type="ECO:0000256" key="10">
    <source>
        <dbReference type="ARBA" id="ARBA00034099"/>
    </source>
</evidence>
<dbReference type="InterPro" id="IPR006201">
    <property type="entry name" value="Neur_channel"/>
</dbReference>
<evidence type="ECO:0000256" key="3">
    <source>
        <dbReference type="ARBA" id="ARBA00022692"/>
    </source>
</evidence>
<comment type="subcellular location">
    <subcellularLocation>
        <location evidence="10">Synaptic cell membrane</location>
        <topology evidence="10">Multi-pass membrane protein</topology>
    </subcellularLocation>
</comment>
<dbReference type="AlphaFoldDB" id="A0A060WIH7"/>
<protein>
    <recommendedName>
        <fullName evidence="11">Neurotransmitter-gated ion-channel ligand-binding domain-containing protein</fullName>
    </recommendedName>
</protein>
<keyword evidence="3" id="KW-0812">Transmembrane</keyword>
<dbReference type="STRING" id="8022.A0A060WIH7"/>
<evidence type="ECO:0000256" key="9">
    <source>
        <dbReference type="ARBA" id="ARBA00023303"/>
    </source>
</evidence>
<dbReference type="PRINTS" id="PR00252">
    <property type="entry name" value="NRIONCHANNEL"/>
</dbReference>
<evidence type="ECO:0000313" key="13">
    <source>
        <dbReference type="Proteomes" id="UP000193380"/>
    </source>
</evidence>
<organism evidence="12 13">
    <name type="scientific">Oncorhynchus mykiss</name>
    <name type="common">Rainbow trout</name>
    <name type="synonym">Salmo gairdneri</name>
    <dbReference type="NCBI Taxonomy" id="8022"/>
    <lineage>
        <taxon>Eukaryota</taxon>
        <taxon>Metazoa</taxon>
        <taxon>Chordata</taxon>
        <taxon>Craniata</taxon>
        <taxon>Vertebrata</taxon>
        <taxon>Euteleostomi</taxon>
        <taxon>Actinopterygii</taxon>
        <taxon>Neopterygii</taxon>
        <taxon>Teleostei</taxon>
        <taxon>Protacanthopterygii</taxon>
        <taxon>Salmoniformes</taxon>
        <taxon>Salmonidae</taxon>
        <taxon>Salmoninae</taxon>
        <taxon>Oncorhynchus</taxon>
    </lineage>
</organism>
<name>A0A060WIH7_ONCMY</name>
<dbReference type="PRINTS" id="PR00254">
    <property type="entry name" value="NICOTINICR"/>
</dbReference>
<dbReference type="InterPro" id="IPR006202">
    <property type="entry name" value="Neur_chan_lig-bd"/>
</dbReference>
<evidence type="ECO:0000313" key="12">
    <source>
        <dbReference type="EMBL" id="CDQ64340.1"/>
    </source>
</evidence>
<dbReference type="GO" id="GO:0045211">
    <property type="term" value="C:postsynaptic membrane"/>
    <property type="evidence" value="ECO:0007669"/>
    <property type="project" value="InterPro"/>
</dbReference>